<feature type="region of interest" description="Disordered" evidence="2">
    <location>
        <begin position="834"/>
        <end position="866"/>
    </location>
</feature>
<dbReference type="InterPro" id="IPR015943">
    <property type="entry name" value="WD40/YVTN_repeat-like_dom_sf"/>
</dbReference>
<dbReference type="SUPFAM" id="SSF50978">
    <property type="entry name" value="WD40 repeat-like"/>
    <property type="match status" value="2"/>
</dbReference>
<proteinExistence type="predicted"/>
<dbReference type="InterPro" id="IPR001680">
    <property type="entry name" value="WD40_rpt"/>
</dbReference>
<feature type="repeat" description="WD" evidence="1">
    <location>
        <begin position="696"/>
        <end position="739"/>
    </location>
</feature>
<organism evidence="4 5">
    <name type="scientific">Tieghemiomyces parasiticus</name>
    <dbReference type="NCBI Taxonomy" id="78921"/>
    <lineage>
        <taxon>Eukaryota</taxon>
        <taxon>Fungi</taxon>
        <taxon>Fungi incertae sedis</taxon>
        <taxon>Zoopagomycota</taxon>
        <taxon>Kickxellomycotina</taxon>
        <taxon>Dimargaritomycetes</taxon>
        <taxon>Dimargaritales</taxon>
        <taxon>Dimargaritaceae</taxon>
        <taxon>Tieghemiomyces</taxon>
    </lineage>
</organism>
<evidence type="ECO:0000256" key="2">
    <source>
        <dbReference type="SAM" id="MobiDB-lite"/>
    </source>
</evidence>
<dbReference type="GO" id="GO:0003730">
    <property type="term" value="F:mRNA 3'-UTR binding"/>
    <property type="evidence" value="ECO:0007669"/>
    <property type="project" value="TreeGrafter"/>
</dbReference>
<dbReference type="GO" id="GO:0032797">
    <property type="term" value="C:SMN complex"/>
    <property type="evidence" value="ECO:0007669"/>
    <property type="project" value="TreeGrafter"/>
</dbReference>
<dbReference type="InterPro" id="IPR036322">
    <property type="entry name" value="WD40_repeat_dom_sf"/>
</dbReference>
<dbReference type="SMART" id="SM00320">
    <property type="entry name" value="WD40"/>
    <property type="match status" value="9"/>
</dbReference>
<dbReference type="Pfam" id="PF23774">
    <property type="entry name" value="TPR_GEMI5"/>
    <property type="match status" value="1"/>
</dbReference>
<feature type="compositionally biased region" description="Polar residues" evidence="2">
    <location>
        <begin position="834"/>
        <end position="846"/>
    </location>
</feature>
<dbReference type="EMBL" id="JANBPT010000087">
    <property type="protein sequence ID" value="KAJ1928132.1"/>
    <property type="molecule type" value="Genomic_DNA"/>
</dbReference>
<sequence length="1347" mass="146817">MLNSRAILPPAPNWYSSQVAVFLPGRDAASHDVDRACSGNPQDRLPPILAYAARNLLVLFDTETWAVRNILEGHKQRVSAVAAIAEPWAPITTTTAQSSVVPASLTYLASGGADCAVRLWDYQSSQLIASHDHHQAHEVTAVGLTDTPQGVAVLSGDKGGGLVLYHQSTGRHARASFHPSAVYVIQFQPRDTASQVEDFGATPLVAAVGHQNGSITVVRVDVSATNLSLTALYRLEDHSDEIHDLLWLPTAPEVADDPTDATRFSHLVSSSRDKTVRRWVVPEERVTSQIRLPKAKGHYTDHQKGRIWIALAAHPRLAGHVLCSSFMGELLVWDPAGNRFVTKETVRDHPSRAVFSLQTNRATGELYTVSMDRRLCKYDLVTRKLLRLTHTLGGHVYALSLTASEPERLAVACGDGTIRLWNFTQPGDPTHATLIWKGLKGKITGVAYHPRVDGLLAYCTDAGTVGVADLAKETTQAFKTYHRATIYSLVWCPQAGLVLPGRDAKSGEPSPAAAAATLTTLPNGTVLHYLISCGSDGQLLVANSGKPKLASVDLNALLRARNPRLVEFHRARDIKRCEVALDSTDDPRLLTVGNTDGSVEVYRLPDLRLCEILLCHHGWISAVRFKRLLVRKDGSSDDGTADNAPCRWLMAVASSDSLVTIHDVTAHRLDHADVEPELEAEGDRPVLPRSTALRTLRGHRQDVAALDWHPDPAAPYLVTGSFDSSAIVWDALTGSQHALFTEHWGRCLAVAWDLVDHDIVNSGSDDQTVRRWSVRENRDVTKEIRGGHATFVSRKKGTSATTVTAGTSKPTLAPHSIAADTASKVTESATIAASHSASNVEVSGSPTPVAKAATPAAKKRRKTKAPQLLPELNQALTATAKEAQQQLCLALATRLQRLRDADDEPTQEALSDQDPDPAVGNDILSGLLFKDTGDLYSLLEHEVASHTTRNGPYSLLHAATLHVWKGNVITALVEAFASTATASTGATSTIDTSESQQQQQQLLLLLALSPMAGLDVWRASIRTAAATTYAAPHQPHIAALLYLAIDEPRQAVDVYRTATKYREALILARLQLPHETHLITTLWGDLATQLAAGSHFEQAAQCFLAMGDVAAALDVLSHRSDLTTYGLIVEISLRTRDPSTPRRMLRYAEELVQRAPLATTHQELTRLSQQFPMTPVASGAAEDDQSPPTTTTSHHETLEWQLYHTWVALATTLASRDAMPSETDGHHPPTWIRQQLAHYVDSLLTTFPTTGHRDSKLARKVSELLLASRVPHWPPVFRDGPDERAALAAMQHRILHNHPETNPSLWAAYHLLMAWYTGAEDSCADNLREVKTTLDLIVKDMESDPPS</sequence>
<keyword evidence="1" id="KW-0853">WD repeat</keyword>
<feature type="region of interest" description="Disordered" evidence="2">
    <location>
        <begin position="1175"/>
        <end position="1194"/>
    </location>
</feature>
<evidence type="ECO:0000313" key="5">
    <source>
        <dbReference type="Proteomes" id="UP001150569"/>
    </source>
</evidence>
<dbReference type="PROSITE" id="PS50294">
    <property type="entry name" value="WD_REPEATS_REGION"/>
    <property type="match status" value="1"/>
</dbReference>
<feature type="repeat" description="WD" evidence="1">
    <location>
        <begin position="107"/>
        <end position="130"/>
    </location>
</feature>
<dbReference type="GO" id="GO:0000387">
    <property type="term" value="P:spliceosomal snRNP assembly"/>
    <property type="evidence" value="ECO:0007669"/>
    <property type="project" value="TreeGrafter"/>
</dbReference>
<dbReference type="GO" id="GO:0005634">
    <property type="term" value="C:nucleus"/>
    <property type="evidence" value="ECO:0007669"/>
    <property type="project" value="TreeGrafter"/>
</dbReference>
<dbReference type="InterPro" id="IPR056421">
    <property type="entry name" value="TPR_GEMI5"/>
</dbReference>
<name>A0A9W8E155_9FUNG</name>
<dbReference type="InterPro" id="IPR052640">
    <property type="entry name" value="Gemin-5"/>
</dbReference>
<feature type="domain" description="Gem-associated protein 5 TPR" evidence="3">
    <location>
        <begin position="1004"/>
        <end position="1137"/>
    </location>
</feature>
<dbReference type="Proteomes" id="UP001150569">
    <property type="component" value="Unassembled WGS sequence"/>
</dbReference>
<reference evidence="4" key="1">
    <citation type="submission" date="2022-07" db="EMBL/GenBank/DDBJ databases">
        <title>Phylogenomic reconstructions and comparative analyses of Kickxellomycotina fungi.</title>
        <authorList>
            <person name="Reynolds N.K."/>
            <person name="Stajich J.E."/>
            <person name="Barry K."/>
            <person name="Grigoriev I.V."/>
            <person name="Crous P."/>
            <person name="Smith M.E."/>
        </authorList>
    </citation>
    <scope>NUCLEOTIDE SEQUENCE</scope>
    <source>
        <strain evidence="4">RSA 861</strain>
    </source>
</reference>
<evidence type="ECO:0000259" key="3">
    <source>
        <dbReference type="Pfam" id="PF23774"/>
    </source>
</evidence>
<protein>
    <recommendedName>
        <fullName evidence="3">Gem-associated protein 5 TPR domain-containing protein</fullName>
    </recommendedName>
</protein>
<gene>
    <name evidence="4" type="ORF">IWQ60_002342</name>
</gene>
<evidence type="ECO:0000313" key="4">
    <source>
        <dbReference type="EMBL" id="KAJ1928132.1"/>
    </source>
</evidence>
<dbReference type="OrthoDB" id="7326421at2759"/>
<accession>A0A9W8E155</accession>
<comment type="caution">
    <text evidence="4">The sequence shown here is derived from an EMBL/GenBank/DDBJ whole genome shotgun (WGS) entry which is preliminary data.</text>
</comment>
<evidence type="ECO:0000256" key="1">
    <source>
        <dbReference type="PROSITE-ProRule" id="PRU00221"/>
    </source>
</evidence>
<dbReference type="PROSITE" id="PS50082">
    <property type="entry name" value="WD_REPEATS_2"/>
    <property type="match status" value="2"/>
</dbReference>
<dbReference type="Pfam" id="PF00400">
    <property type="entry name" value="WD40"/>
    <property type="match status" value="3"/>
</dbReference>
<keyword evidence="5" id="KW-1185">Reference proteome</keyword>
<dbReference type="PANTHER" id="PTHR46362">
    <property type="entry name" value="GEM-ASSOCIATED PROTEIN 5"/>
    <property type="match status" value="1"/>
</dbReference>
<dbReference type="PANTHER" id="PTHR46362:SF1">
    <property type="entry name" value="GEM-ASSOCIATED PROTEIN 5"/>
    <property type="match status" value="1"/>
</dbReference>
<dbReference type="Gene3D" id="2.130.10.10">
    <property type="entry name" value="YVTN repeat-like/Quinoprotein amine dehydrogenase"/>
    <property type="match status" value="2"/>
</dbReference>